<dbReference type="PATRIC" id="fig|861450.3.peg.1148"/>
<dbReference type="CDD" id="cd00198">
    <property type="entry name" value="vWFA"/>
    <property type="match status" value="1"/>
</dbReference>
<evidence type="ECO:0000256" key="1">
    <source>
        <dbReference type="SAM" id="MobiDB-lite"/>
    </source>
</evidence>
<dbReference type="HOGENOM" id="CLU_080398_1_0_9"/>
<reference evidence="3 4" key="1">
    <citation type="submission" date="2011-08" db="EMBL/GenBank/DDBJ databases">
        <authorList>
            <person name="Weinstock G."/>
            <person name="Sodergren E."/>
            <person name="Clifton S."/>
            <person name="Fulton L."/>
            <person name="Fulton B."/>
            <person name="Courtney L."/>
            <person name="Fronick C."/>
            <person name="Harrison M."/>
            <person name="Strong C."/>
            <person name="Farmer C."/>
            <person name="Delahaunty K."/>
            <person name="Markovic C."/>
            <person name="Hall O."/>
            <person name="Minx P."/>
            <person name="Tomlinson C."/>
            <person name="Mitreva M."/>
            <person name="Hou S."/>
            <person name="Chen J."/>
            <person name="Wollam A."/>
            <person name="Pepin K.H."/>
            <person name="Johnson M."/>
            <person name="Bhonagiri V."/>
            <person name="Zhang X."/>
            <person name="Suruliraj S."/>
            <person name="Warren W."/>
            <person name="Chinwalla A."/>
            <person name="Mardis E.R."/>
            <person name="Wilson R.K."/>
        </authorList>
    </citation>
    <scope>NUCLEOTIDE SEQUENCE [LARGE SCALE GENOMIC DNA]</scope>
    <source>
        <strain evidence="3 4">F0357</strain>
    </source>
</reference>
<feature type="domain" description="VWFA" evidence="2">
    <location>
        <begin position="114"/>
        <end position="296"/>
    </location>
</feature>
<dbReference type="Pfam" id="PF00092">
    <property type="entry name" value="VWA"/>
    <property type="match status" value="1"/>
</dbReference>
<dbReference type="Gene3D" id="3.40.50.410">
    <property type="entry name" value="von Willebrand factor, type A domain"/>
    <property type="match status" value="1"/>
</dbReference>
<keyword evidence="4" id="KW-1185">Reference proteome</keyword>
<dbReference type="STRING" id="861450.HMPREF0080_01233"/>
<dbReference type="AlphaFoldDB" id="G9YHU9"/>
<dbReference type="PROSITE" id="PS50234">
    <property type="entry name" value="VWFA"/>
    <property type="match status" value="1"/>
</dbReference>
<feature type="compositionally biased region" description="Polar residues" evidence="1">
    <location>
        <begin position="85"/>
        <end position="101"/>
    </location>
</feature>
<dbReference type="eggNOG" id="COG2304">
    <property type="taxonomic scope" value="Bacteria"/>
</dbReference>
<dbReference type="Proteomes" id="UP000005481">
    <property type="component" value="Unassembled WGS sequence"/>
</dbReference>
<evidence type="ECO:0000259" key="2">
    <source>
        <dbReference type="PROSITE" id="PS50234"/>
    </source>
</evidence>
<dbReference type="EMBL" id="AGCJ01000046">
    <property type="protein sequence ID" value="EHM40379.1"/>
    <property type="molecule type" value="Genomic_DNA"/>
</dbReference>
<proteinExistence type="predicted"/>
<evidence type="ECO:0000313" key="3">
    <source>
        <dbReference type="EMBL" id="EHM40379.1"/>
    </source>
</evidence>
<gene>
    <name evidence="3" type="ORF">HMPREF0080_01233</name>
</gene>
<feature type="region of interest" description="Disordered" evidence="1">
    <location>
        <begin position="85"/>
        <end position="105"/>
    </location>
</feature>
<dbReference type="SUPFAM" id="SSF53300">
    <property type="entry name" value="vWA-like"/>
    <property type="match status" value="1"/>
</dbReference>
<organism evidence="3 4">
    <name type="scientific">Anaeroglobus geminatus F0357</name>
    <dbReference type="NCBI Taxonomy" id="861450"/>
    <lineage>
        <taxon>Bacteria</taxon>
        <taxon>Bacillati</taxon>
        <taxon>Bacillota</taxon>
        <taxon>Negativicutes</taxon>
        <taxon>Veillonellales</taxon>
        <taxon>Veillonellaceae</taxon>
        <taxon>Anaeroglobus</taxon>
    </lineage>
</organism>
<name>G9YHU9_9FIRM</name>
<evidence type="ECO:0000313" key="4">
    <source>
        <dbReference type="Proteomes" id="UP000005481"/>
    </source>
</evidence>
<dbReference type="InterPro" id="IPR036465">
    <property type="entry name" value="vWFA_dom_sf"/>
</dbReference>
<dbReference type="InterPro" id="IPR002035">
    <property type="entry name" value="VWF_A"/>
</dbReference>
<protein>
    <submittedName>
        <fullName evidence="3">von Willebrand factor type A domain protein</fullName>
    </submittedName>
</protein>
<sequence length="314" mass="33692">MNDSGKGEDKMKIKLFAAVLAATICMASVTPQVEAGSRAAENFLSGKESGSVGSTATGDKGSGTDIIAQLLAAVKGGGSVKDMSSMTASDEGTVKNGSADTKVTDKKKRPNHLELVMVIDQSGSMSGLEDDTIGGFNSMIAQQKHDDIDANVTAVVFNDLSKTIYDREKLGNVTKMTDNDYHPGGMTALMDAIGTTIAKVEKYPEITNKDNKVLFVIITDGQENDSKEYTKDIIKKMISDKQEKDGWEFVYLGANIDASTEARSIGVKEENAVKYKNTGDGVRSNYKAVAELAGDIVADNFEKSKWKNNLVKDD</sequence>
<accession>G9YHU9</accession>
<comment type="caution">
    <text evidence="3">The sequence shown here is derived from an EMBL/GenBank/DDBJ whole genome shotgun (WGS) entry which is preliminary data.</text>
</comment>